<evidence type="ECO:0000259" key="1">
    <source>
        <dbReference type="Pfam" id="PF01425"/>
    </source>
</evidence>
<sequence length="476" mass="50896">MATTDHISELAALTASELIDGYRQKHFTPSEVFSAVQARIDHLNPEINAFYVREHAAAERAADQSTARWSGGRANTVLDGVPITLKENLATVGTPSPAGTAALADAAPATEDGPVAGLLSAAGAVRLGKTVMPEFGMLTSGVSSLHGVTRNPWNLDWTVGGSSSGSSAAAAARFGPIHIGTDIGGSVRLPANWTGLAALKPTYAIVPVDVPYIGRHVGPLARTIDDVARAMQIIAQPDERYRDYTYQERPADWGAVASSPYDESDIAKLRVAIHTDAGCGLPTDPEVRAVIHSVGKAFEEAGACVEEIDPIMTPHQFEMLCLFFRARAWREVKNVSQPSREAALPYFVQWALGAADLSATELLNAYDTVQAMRGAVIQATRSYDLVLSPVAPVAAFPADWCGPTNDPATALHDIVYTVPYNFSEQPAATVNAGFTADGRPVGVQFAGRRFDDVRLLQTARWFEQARPVTAVPVWPR</sequence>
<protein>
    <submittedName>
        <fullName evidence="2">Putative amidase</fullName>
    </submittedName>
</protein>
<proteinExistence type="predicted"/>
<name>X0Q8I7_RHOWR</name>
<dbReference type="SUPFAM" id="SSF75304">
    <property type="entry name" value="Amidase signature (AS) enzymes"/>
    <property type="match status" value="1"/>
</dbReference>
<dbReference type="InterPro" id="IPR000120">
    <property type="entry name" value="Amidase"/>
</dbReference>
<dbReference type="Pfam" id="PF01425">
    <property type="entry name" value="Amidase"/>
    <property type="match status" value="1"/>
</dbReference>
<dbReference type="AlphaFoldDB" id="X0Q8I7"/>
<dbReference type="RefSeq" id="WP_037235820.1">
    <property type="nucleotide sequence ID" value="NZ_BAWF01000038.1"/>
</dbReference>
<dbReference type="PANTHER" id="PTHR11895">
    <property type="entry name" value="TRANSAMIDASE"/>
    <property type="match status" value="1"/>
</dbReference>
<evidence type="ECO:0000313" key="2">
    <source>
        <dbReference type="EMBL" id="GAF47181.1"/>
    </source>
</evidence>
<accession>X0Q8I7</accession>
<dbReference type="EMBL" id="BAWF01000038">
    <property type="protein sequence ID" value="GAF47181.1"/>
    <property type="molecule type" value="Genomic_DNA"/>
</dbReference>
<dbReference type="Gene3D" id="3.90.1300.10">
    <property type="entry name" value="Amidase signature (AS) domain"/>
    <property type="match status" value="1"/>
</dbReference>
<evidence type="ECO:0000313" key="3">
    <source>
        <dbReference type="Proteomes" id="UP000019491"/>
    </source>
</evidence>
<dbReference type="GO" id="GO:0003824">
    <property type="term" value="F:catalytic activity"/>
    <property type="evidence" value="ECO:0007669"/>
    <property type="project" value="InterPro"/>
</dbReference>
<dbReference type="NCBIfam" id="NF005450">
    <property type="entry name" value="PRK07042.1"/>
    <property type="match status" value="1"/>
</dbReference>
<comment type="caution">
    <text evidence="2">The sequence shown here is derived from an EMBL/GenBank/DDBJ whole genome shotgun (WGS) entry which is preliminary data.</text>
</comment>
<organism evidence="2 3">
    <name type="scientific">Rhodococcus wratislaviensis NBRC 100605</name>
    <dbReference type="NCBI Taxonomy" id="1219028"/>
    <lineage>
        <taxon>Bacteria</taxon>
        <taxon>Bacillati</taxon>
        <taxon>Actinomycetota</taxon>
        <taxon>Actinomycetes</taxon>
        <taxon>Mycobacteriales</taxon>
        <taxon>Nocardiaceae</taxon>
        <taxon>Rhodococcus</taxon>
    </lineage>
</organism>
<dbReference type="OrthoDB" id="182039at2"/>
<reference evidence="2 3" key="1">
    <citation type="submission" date="2014-02" db="EMBL/GenBank/DDBJ databases">
        <title>Whole genome shotgun sequence of Rhodococcus wratislaviensis NBRC 100605.</title>
        <authorList>
            <person name="Hosoyama A."/>
            <person name="Tsuchikane K."/>
            <person name="Yoshida I."/>
            <person name="Ohji S."/>
            <person name="Ichikawa N."/>
            <person name="Yamazoe A."/>
            <person name="Fujita N."/>
        </authorList>
    </citation>
    <scope>NUCLEOTIDE SEQUENCE [LARGE SCALE GENOMIC DNA]</scope>
    <source>
        <strain evidence="2 3">NBRC 100605</strain>
    </source>
</reference>
<dbReference type="InterPro" id="IPR023631">
    <property type="entry name" value="Amidase_dom"/>
</dbReference>
<dbReference type="PANTHER" id="PTHR11895:SF173">
    <property type="entry name" value="GLUTAMYL-TRNA AMIDOTRANSFERASE SUBUNIT A"/>
    <property type="match status" value="1"/>
</dbReference>
<gene>
    <name evidence="2" type="ORF">RW1_038_01030</name>
</gene>
<dbReference type="InterPro" id="IPR036928">
    <property type="entry name" value="AS_sf"/>
</dbReference>
<feature type="domain" description="Amidase" evidence="1">
    <location>
        <begin position="31"/>
        <end position="456"/>
    </location>
</feature>
<keyword evidence="3" id="KW-1185">Reference proteome</keyword>
<dbReference type="Proteomes" id="UP000019491">
    <property type="component" value="Unassembled WGS sequence"/>
</dbReference>